<reference evidence="7" key="1">
    <citation type="submission" date="2021-01" db="EMBL/GenBank/DDBJ databases">
        <title>Adiantum capillus-veneris genome.</title>
        <authorList>
            <person name="Fang Y."/>
            <person name="Liao Q."/>
        </authorList>
    </citation>
    <scope>NUCLEOTIDE SEQUENCE</scope>
    <source>
        <strain evidence="7">H3</strain>
        <tissue evidence="7">Leaf</tissue>
    </source>
</reference>
<dbReference type="InterPro" id="IPR012590">
    <property type="entry name" value="POPLD_dom"/>
</dbReference>
<dbReference type="AlphaFoldDB" id="A0A9D4VEG7"/>
<evidence type="ECO:0000256" key="4">
    <source>
        <dbReference type="SAM" id="MobiDB-lite"/>
    </source>
</evidence>
<sequence length="1093" mass="121150">MEELIAPPRALDVQQFAKARATELLSLHSALRTRKRKASQQPDGNSSLGNADCTSTLGNTGGTSTHTDGDGDGNGQLNDSGLSNTFAPLPRHLRRRTSSYVRRHRPLPWLYKRKKNPCITHSSLYVRPKKRRKQRQKKSRLLQQNPSLDSRKGPSHEFGSSWNGHQFAGLASRLDSDGIAIDSSFTQRLPRDFDAAMSPLTPAIFQQDLQDALDVQQQSDRAWDGSLSFQGSGTGGISSVNISAPNIFFHLGSSGEAVLENIEVAGALTHVGCIVSEDKSADFASSQAAQQEVVPMSEDDIAPSVQEGSHEVQQDSVVNGESSVCLMVDDVTGFACHTVQEDSTEHISTEEDHAPTCIDGVLSEIQMGTFQVQDIKTKKKKMCRSLRRLLEFKPGGSFISSDGTWRLGTHVWHAKRFTMEKIWGYRIPLGRHGRGHGSRAVLRWSKSKALLHDCSFMNAIQLIGSVEKICEVLRPVLELPQGMDSYLSGAGSFSGEYFTTAILGHVGHASPGIICPAIMMWKPTMPEISSSTCTAEKVESLQERNLWLWVHAAAFEEAYQVLKDICFQVNKHMKEERVECVSRKGDLGRLDLIGEGAFAVLQKVLFPICRDSQGKCIKLEQLTDVLNSKQINGKAVVHLEVSDPRLKENERSLALDPVCISPVAVFNDRGSKAENFRVEGNKIAETDVEYEQENLNTYTGEGTHYKKKVDALWACGPNSAKPEFEQPMREKFFSRMRHANRLDSFGLTEIAKNNNALERRKNLSRRFACPVILLKHEHEEASACCWSLILPINWISAFWVPLVFAGGHVIGTRERHWLYTNAGSPTFPDDFPDCKAYADTKADKSLQAAQVLCKRLNEMGPRMPEQIHACVQEDAVQVPLVHSPSMSCPRDEDKTQCVAGPEYSCFVARTAEQLVSYLQMTQQTGLLLFPARTHTATKFRGLGSRLHEGTVVWRPKLQNLPTIQCSQAVCVLRVCLRPFCRGVVKLGAKVYVPTSEDYLVWCCKRNASETSVSGERSSEKALGYVTSMAPRGSKVSAAIAFCDAAELASARQRQWVDTTWNRKGGIFLMFCNERSTTFRPGLASICIEGGPDI</sequence>
<evidence type="ECO:0000256" key="3">
    <source>
        <dbReference type="ARBA" id="ARBA00023242"/>
    </source>
</evidence>
<accession>A0A9D4VEG7</accession>
<gene>
    <name evidence="7" type="ORF">GOP47_0000714</name>
</gene>
<dbReference type="GO" id="GO:0001682">
    <property type="term" value="P:tRNA 5'-leader removal"/>
    <property type="evidence" value="ECO:0007669"/>
    <property type="project" value="InterPro"/>
</dbReference>
<feature type="compositionally biased region" description="Polar residues" evidence="4">
    <location>
        <begin position="39"/>
        <end position="53"/>
    </location>
</feature>
<feature type="compositionally biased region" description="Low complexity" evidence="4">
    <location>
        <begin position="54"/>
        <end position="66"/>
    </location>
</feature>
<organism evidence="7 8">
    <name type="scientific">Adiantum capillus-veneris</name>
    <name type="common">Maidenhair fern</name>
    <dbReference type="NCBI Taxonomy" id="13818"/>
    <lineage>
        <taxon>Eukaryota</taxon>
        <taxon>Viridiplantae</taxon>
        <taxon>Streptophyta</taxon>
        <taxon>Embryophyta</taxon>
        <taxon>Tracheophyta</taxon>
        <taxon>Polypodiopsida</taxon>
        <taxon>Polypodiidae</taxon>
        <taxon>Polypodiales</taxon>
        <taxon>Pteridineae</taxon>
        <taxon>Pteridaceae</taxon>
        <taxon>Vittarioideae</taxon>
        <taxon>Adiantum</taxon>
    </lineage>
</organism>
<dbReference type="Pfam" id="PF08170">
    <property type="entry name" value="POPLD"/>
    <property type="match status" value="1"/>
</dbReference>
<evidence type="ECO:0000256" key="2">
    <source>
        <dbReference type="ARBA" id="ARBA00022694"/>
    </source>
</evidence>
<keyword evidence="8" id="KW-1185">Reference proteome</keyword>
<feature type="region of interest" description="Disordered" evidence="4">
    <location>
        <begin position="121"/>
        <end position="162"/>
    </location>
</feature>
<dbReference type="GO" id="GO:0005655">
    <property type="term" value="C:nucleolar ribonuclease P complex"/>
    <property type="evidence" value="ECO:0007669"/>
    <property type="project" value="InterPro"/>
</dbReference>
<evidence type="ECO:0000259" key="5">
    <source>
        <dbReference type="Pfam" id="PF06978"/>
    </source>
</evidence>
<name>A0A9D4VEG7_ADICA</name>
<evidence type="ECO:0000313" key="7">
    <source>
        <dbReference type="EMBL" id="KAI5084545.1"/>
    </source>
</evidence>
<feature type="compositionally biased region" description="Basic residues" evidence="4">
    <location>
        <begin position="127"/>
        <end position="140"/>
    </location>
</feature>
<dbReference type="Pfam" id="PF06978">
    <property type="entry name" value="POP1_N"/>
    <property type="match status" value="1"/>
</dbReference>
<dbReference type="InterPro" id="IPR009723">
    <property type="entry name" value="Pop1_N"/>
</dbReference>
<dbReference type="PANTHER" id="PTHR22731:SF3">
    <property type="entry name" value="RIBONUCLEASES P_MRP PROTEIN SUBUNIT POP1"/>
    <property type="match status" value="1"/>
</dbReference>
<keyword evidence="2" id="KW-0819">tRNA processing</keyword>
<keyword evidence="3" id="KW-0539">Nucleus</keyword>
<dbReference type="EMBL" id="JABFUD020000001">
    <property type="protein sequence ID" value="KAI5084545.1"/>
    <property type="molecule type" value="Genomic_DNA"/>
</dbReference>
<protein>
    <submittedName>
        <fullName evidence="7">Uncharacterized protein</fullName>
    </submittedName>
</protein>
<feature type="domain" description="POPLD" evidence="6">
    <location>
        <begin position="786"/>
        <end position="847"/>
    </location>
</feature>
<feature type="domain" description="Pop1 N-terminal" evidence="5">
    <location>
        <begin position="404"/>
        <end position="463"/>
    </location>
</feature>
<dbReference type="OrthoDB" id="442863at2759"/>
<dbReference type="PANTHER" id="PTHR22731">
    <property type="entry name" value="RIBONUCLEASES P/MRP PROTEIN SUBUNIT POP1"/>
    <property type="match status" value="1"/>
</dbReference>
<evidence type="ECO:0000256" key="1">
    <source>
        <dbReference type="ARBA" id="ARBA00004123"/>
    </source>
</evidence>
<comment type="caution">
    <text evidence="7">The sequence shown here is derived from an EMBL/GenBank/DDBJ whole genome shotgun (WGS) entry which is preliminary data.</text>
</comment>
<dbReference type="GO" id="GO:0000172">
    <property type="term" value="C:ribonuclease MRP complex"/>
    <property type="evidence" value="ECO:0007669"/>
    <property type="project" value="InterPro"/>
</dbReference>
<proteinExistence type="predicted"/>
<feature type="region of interest" description="Disordered" evidence="4">
    <location>
        <begin position="32"/>
        <end position="99"/>
    </location>
</feature>
<evidence type="ECO:0000259" key="6">
    <source>
        <dbReference type="Pfam" id="PF08170"/>
    </source>
</evidence>
<dbReference type="InterPro" id="IPR039182">
    <property type="entry name" value="Pop1"/>
</dbReference>
<dbReference type="Proteomes" id="UP000886520">
    <property type="component" value="Chromosome 1"/>
</dbReference>
<comment type="subcellular location">
    <subcellularLocation>
        <location evidence="1">Nucleus</location>
    </subcellularLocation>
</comment>
<evidence type="ECO:0000313" key="8">
    <source>
        <dbReference type="Proteomes" id="UP000886520"/>
    </source>
</evidence>